<comment type="caution">
    <text evidence="6">The sequence shown here is derived from an EMBL/GenBank/DDBJ whole genome shotgun (WGS) entry which is preliminary data.</text>
</comment>
<evidence type="ECO:0000256" key="1">
    <source>
        <dbReference type="ARBA" id="ARBA00009437"/>
    </source>
</evidence>
<dbReference type="PANTHER" id="PTHR30579">
    <property type="entry name" value="TRANSCRIPTIONAL REGULATOR"/>
    <property type="match status" value="1"/>
</dbReference>
<gene>
    <name evidence="6" type="ORF">NFI88_16660</name>
</gene>
<protein>
    <submittedName>
        <fullName evidence="6">LysR substrate-binding domain-containing protein</fullName>
    </submittedName>
</protein>
<dbReference type="Proteomes" id="UP001524547">
    <property type="component" value="Unassembled WGS sequence"/>
</dbReference>
<comment type="similarity">
    <text evidence="1">Belongs to the LysR transcriptional regulatory family.</text>
</comment>
<dbReference type="Gene3D" id="3.40.190.10">
    <property type="entry name" value="Periplasmic binding protein-like II"/>
    <property type="match status" value="2"/>
</dbReference>
<dbReference type="EMBL" id="JAMZEJ010000012">
    <property type="protein sequence ID" value="MCQ8242467.1"/>
    <property type="molecule type" value="Genomic_DNA"/>
</dbReference>
<sequence length="290" mass="31948">MMDVALLPAFVAVAECGSFTQAAMRLGVTQSTVSQQIRRLETGLDIILFDRDTHNVGLTAAGQTLLSSARKLLASITETEMQLRSPDMLGHVRLGIAEDLASTRLPYILRQFRQAHRKVRISVDVDMSRKLLDRLEQGHLDLALVKCREEDRRPEPRLLSEPLCWVGLEERPAIARERPLPLALHPEPSVTRRFVLDRLAAAAIEADVVHSSSNLLGLQAGVLAGIGIGALGRSFVPPELRILDREALGLPALPALDFILARRPDPGEATLILGELIEKNVRSLQLMRDP</sequence>
<keyword evidence="3" id="KW-0238">DNA-binding</keyword>
<dbReference type="SUPFAM" id="SSF46785">
    <property type="entry name" value="Winged helix' DNA-binding domain"/>
    <property type="match status" value="1"/>
</dbReference>
<keyword evidence="7" id="KW-1185">Reference proteome</keyword>
<dbReference type="RefSeq" id="WP_422921226.1">
    <property type="nucleotide sequence ID" value="NZ_JAMZEJ010000012.1"/>
</dbReference>
<dbReference type="Pfam" id="PF00126">
    <property type="entry name" value="HTH_1"/>
    <property type="match status" value="1"/>
</dbReference>
<dbReference type="PANTHER" id="PTHR30579:SF7">
    <property type="entry name" value="HTH-TYPE TRANSCRIPTIONAL REGULATOR LRHA-RELATED"/>
    <property type="match status" value="1"/>
</dbReference>
<dbReference type="InterPro" id="IPR005119">
    <property type="entry name" value="LysR_subst-bd"/>
</dbReference>
<organism evidence="6 7">
    <name type="scientific">Rhizosaccharibacter radicis</name>
    <dbReference type="NCBI Taxonomy" id="2782605"/>
    <lineage>
        <taxon>Bacteria</taxon>
        <taxon>Pseudomonadati</taxon>
        <taxon>Pseudomonadota</taxon>
        <taxon>Alphaproteobacteria</taxon>
        <taxon>Acetobacterales</taxon>
        <taxon>Acetobacteraceae</taxon>
        <taxon>Rhizosaccharibacter</taxon>
    </lineage>
</organism>
<evidence type="ECO:0000256" key="3">
    <source>
        <dbReference type="ARBA" id="ARBA00023125"/>
    </source>
</evidence>
<dbReference type="Gene3D" id="1.10.10.10">
    <property type="entry name" value="Winged helix-like DNA-binding domain superfamily/Winged helix DNA-binding domain"/>
    <property type="match status" value="1"/>
</dbReference>
<name>A0ABT1W1I6_9PROT</name>
<evidence type="ECO:0000256" key="2">
    <source>
        <dbReference type="ARBA" id="ARBA00023015"/>
    </source>
</evidence>
<keyword evidence="4" id="KW-0804">Transcription</keyword>
<dbReference type="PROSITE" id="PS50931">
    <property type="entry name" value="HTH_LYSR"/>
    <property type="match status" value="1"/>
</dbReference>
<dbReference type="InterPro" id="IPR050176">
    <property type="entry name" value="LTTR"/>
</dbReference>
<dbReference type="InterPro" id="IPR036390">
    <property type="entry name" value="WH_DNA-bd_sf"/>
</dbReference>
<dbReference type="PRINTS" id="PR00039">
    <property type="entry name" value="HTHLYSR"/>
</dbReference>
<evidence type="ECO:0000259" key="5">
    <source>
        <dbReference type="PROSITE" id="PS50931"/>
    </source>
</evidence>
<keyword evidence="2" id="KW-0805">Transcription regulation</keyword>
<dbReference type="Pfam" id="PF03466">
    <property type="entry name" value="LysR_substrate"/>
    <property type="match status" value="1"/>
</dbReference>
<reference evidence="6 7" key="1">
    <citation type="submission" date="2022-06" db="EMBL/GenBank/DDBJ databases">
        <title>Rhizosaccharibacter gen. nov. sp. nov. KSS12, endophytic bacteria isolated from sugarcane.</title>
        <authorList>
            <person name="Pitiwittayakul N."/>
        </authorList>
    </citation>
    <scope>NUCLEOTIDE SEQUENCE [LARGE SCALE GENOMIC DNA]</scope>
    <source>
        <strain evidence="6 7">KSS12</strain>
    </source>
</reference>
<dbReference type="InterPro" id="IPR000847">
    <property type="entry name" value="LysR_HTH_N"/>
</dbReference>
<evidence type="ECO:0000256" key="4">
    <source>
        <dbReference type="ARBA" id="ARBA00023163"/>
    </source>
</evidence>
<dbReference type="InterPro" id="IPR036388">
    <property type="entry name" value="WH-like_DNA-bd_sf"/>
</dbReference>
<proteinExistence type="inferred from homology"/>
<dbReference type="SUPFAM" id="SSF53850">
    <property type="entry name" value="Periplasmic binding protein-like II"/>
    <property type="match status" value="1"/>
</dbReference>
<feature type="domain" description="HTH lysR-type" evidence="5">
    <location>
        <begin position="2"/>
        <end position="59"/>
    </location>
</feature>
<evidence type="ECO:0000313" key="6">
    <source>
        <dbReference type="EMBL" id="MCQ8242467.1"/>
    </source>
</evidence>
<accession>A0ABT1W1I6</accession>
<evidence type="ECO:0000313" key="7">
    <source>
        <dbReference type="Proteomes" id="UP001524547"/>
    </source>
</evidence>